<dbReference type="InterPro" id="IPR035994">
    <property type="entry name" value="Nucleoside_phosphorylase_sf"/>
</dbReference>
<name>A0A2W5C5X4_9SPHN</name>
<dbReference type="Proteomes" id="UP000249066">
    <property type="component" value="Unassembled WGS sequence"/>
</dbReference>
<dbReference type="GO" id="GO:0009116">
    <property type="term" value="P:nucleoside metabolic process"/>
    <property type="evidence" value="ECO:0007669"/>
    <property type="project" value="InterPro"/>
</dbReference>
<gene>
    <name evidence="2" type="ORF">DI623_05880</name>
</gene>
<proteinExistence type="predicted"/>
<dbReference type="Pfam" id="PF01048">
    <property type="entry name" value="PNP_UDP_1"/>
    <property type="match status" value="1"/>
</dbReference>
<evidence type="ECO:0000313" key="2">
    <source>
        <dbReference type="EMBL" id="PZO90715.1"/>
    </source>
</evidence>
<dbReference type="SUPFAM" id="SSF53167">
    <property type="entry name" value="Purine and uridine phosphorylases"/>
    <property type="match status" value="1"/>
</dbReference>
<sequence>MTFLVACGLKREARLITRPGHDVFAVAGGGDDARLERELEKLASLFPGTIVSSGLAGALAPSLKPGAVVLDGDAAFVEKLSQALPNAVVGRVLGRKTMAATVAEKQLLHRMTGATAIDMESHVAMRVARKLGLTFGVLRVISDGAGDELPPAARVGMKPDGGMALGAVLASLARAPGQLPALIRTGRDAGRAFKVLDGLYDTLGRVGILGLDLRQFTLDVR</sequence>
<dbReference type="EMBL" id="QFNN01000022">
    <property type="protein sequence ID" value="PZO90715.1"/>
    <property type="molecule type" value="Genomic_DNA"/>
</dbReference>
<dbReference type="Gene3D" id="3.40.50.1580">
    <property type="entry name" value="Nucleoside phosphorylase domain"/>
    <property type="match status" value="1"/>
</dbReference>
<protein>
    <submittedName>
        <fullName evidence="2">Phosphorylase</fullName>
    </submittedName>
</protein>
<dbReference type="InterPro" id="IPR000845">
    <property type="entry name" value="Nucleoside_phosphorylase_d"/>
</dbReference>
<feature type="domain" description="Nucleoside phosphorylase" evidence="1">
    <location>
        <begin position="76"/>
        <end position="149"/>
    </location>
</feature>
<evidence type="ECO:0000259" key="1">
    <source>
        <dbReference type="Pfam" id="PF01048"/>
    </source>
</evidence>
<dbReference type="GO" id="GO:0003824">
    <property type="term" value="F:catalytic activity"/>
    <property type="evidence" value="ECO:0007669"/>
    <property type="project" value="InterPro"/>
</dbReference>
<reference evidence="2 3" key="1">
    <citation type="submission" date="2017-08" db="EMBL/GenBank/DDBJ databases">
        <title>Infants hospitalized years apart are colonized by the same room-sourced microbial strains.</title>
        <authorList>
            <person name="Brooks B."/>
            <person name="Olm M.R."/>
            <person name="Firek B.A."/>
            <person name="Baker R."/>
            <person name="Thomas B.C."/>
            <person name="Morowitz M.J."/>
            <person name="Banfield J.F."/>
        </authorList>
    </citation>
    <scope>NUCLEOTIDE SEQUENCE [LARGE SCALE GENOMIC DNA]</scope>
    <source>
        <strain evidence="2">S2_018_000_R2_101</strain>
    </source>
</reference>
<comment type="caution">
    <text evidence="2">The sequence shown here is derived from an EMBL/GenBank/DDBJ whole genome shotgun (WGS) entry which is preliminary data.</text>
</comment>
<evidence type="ECO:0000313" key="3">
    <source>
        <dbReference type="Proteomes" id="UP000249066"/>
    </source>
</evidence>
<accession>A0A2W5C5X4</accession>
<dbReference type="AlphaFoldDB" id="A0A2W5C5X4"/>
<organism evidence="2 3">
    <name type="scientific">Sphingomonas sanxanigenens</name>
    <dbReference type="NCBI Taxonomy" id="397260"/>
    <lineage>
        <taxon>Bacteria</taxon>
        <taxon>Pseudomonadati</taxon>
        <taxon>Pseudomonadota</taxon>
        <taxon>Alphaproteobacteria</taxon>
        <taxon>Sphingomonadales</taxon>
        <taxon>Sphingomonadaceae</taxon>
        <taxon>Sphingomonas</taxon>
    </lineage>
</organism>